<evidence type="ECO:0000313" key="5">
    <source>
        <dbReference type="EMBL" id="MFC5861909.1"/>
    </source>
</evidence>
<comment type="caution">
    <text evidence="5">The sequence shown here is derived from an EMBL/GenBank/DDBJ whole genome shotgun (WGS) entry which is preliminary data.</text>
</comment>
<dbReference type="InterPro" id="IPR003715">
    <property type="entry name" value="Poly_export_N"/>
</dbReference>
<feature type="domain" description="Polysaccharide export protein N-terminal" evidence="4">
    <location>
        <begin position="64"/>
        <end position="138"/>
    </location>
</feature>
<proteinExistence type="predicted"/>
<accession>A0ABW1ED30</accession>
<sequence>MKLFRFSSVALVVLSAGFTLRAQQDSTPHPASPEVTSIPVDTTQPSNPALTVRDEKVLKDFEPAANTEYTLGAGDQISLDFPGHPELNDKMAIGPDGLITVKYAGAVRITDLTREQAAKAIVDALSKYYSDASVTVSIDKYSANKVRVIGYVQHPGEIFFDDTPTLLDAIGKAGLISPTTTSPTGGASNVGPGVPETCTIYRGNDTAVQVELRKLLMSGSTLADLRLRRNDIVYVPQPNQKFVSVLGEVGKVSNVPLTPDSTLISVLAEAGCCTETAGFNPKIHVLQRSTGKQYTFEYKKLMTLNGGQEITLHSGDLIYIQKSTMYKLTYIFEKLSPIATMATVGVLAASY</sequence>
<dbReference type="Proteomes" id="UP001596091">
    <property type="component" value="Unassembled WGS sequence"/>
</dbReference>
<feature type="compositionally biased region" description="Polar residues" evidence="2">
    <location>
        <begin position="39"/>
        <end position="48"/>
    </location>
</feature>
<dbReference type="PANTHER" id="PTHR33619:SF3">
    <property type="entry name" value="POLYSACCHARIDE EXPORT PROTEIN GFCE-RELATED"/>
    <property type="match status" value="1"/>
</dbReference>
<keyword evidence="6" id="KW-1185">Reference proteome</keyword>
<feature type="region of interest" description="Disordered" evidence="2">
    <location>
        <begin position="23"/>
        <end position="48"/>
    </location>
</feature>
<evidence type="ECO:0000256" key="1">
    <source>
        <dbReference type="ARBA" id="ARBA00022729"/>
    </source>
</evidence>
<dbReference type="EMBL" id="JBHSPH010000002">
    <property type="protein sequence ID" value="MFC5861909.1"/>
    <property type="molecule type" value="Genomic_DNA"/>
</dbReference>
<dbReference type="Gene3D" id="3.10.560.10">
    <property type="entry name" value="Outer membrane lipoprotein wza domain like"/>
    <property type="match status" value="2"/>
</dbReference>
<keyword evidence="1 3" id="KW-0732">Signal</keyword>
<dbReference type="Pfam" id="PF02563">
    <property type="entry name" value="Poly_export"/>
    <property type="match status" value="1"/>
</dbReference>
<protein>
    <submittedName>
        <fullName evidence="5">Polysaccharide biosynthesis/export family protein</fullName>
    </submittedName>
</protein>
<dbReference type="PANTHER" id="PTHR33619">
    <property type="entry name" value="POLYSACCHARIDE EXPORT PROTEIN GFCE-RELATED"/>
    <property type="match status" value="1"/>
</dbReference>
<evidence type="ECO:0000313" key="6">
    <source>
        <dbReference type="Proteomes" id="UP001596091"/>
    </source>
</evidence>
<evidence type="ECO:0000256" key="3">
    <source>
        <dbReference type="SAM" id="SignalP"/>
    </source>
</evidence>
<feature type="signal peptide" evidence="3">
    <location>
        <begin position="1"/>
        <end position="22"/>
    </location>
</feature>
<evidence type="ECO:0000256" key="2">
    <source>
        <dbReference type="SAM" id="MobiDB-lite"/>
    </source>
</evidence>
<dbReference type="InterPro" id="IPR049712">
    <property type="entry name" value="Poly_export"/>
</dbReference>
<dbReference type="Gene3D" id="3.30.1950.10">
    <property type="entry name" value="wza like domain"/>
    <property type="match status" value="1"/>
</dbReference>
<name>A0ABW1ED30_9BACT</name>
<organism evidence="5 6">
    <name type="scientific">Acidicapsa dinghuensis</name>
    <dbReference type="NCBI Taxonomy" id="2218256"/>
    <lineage>
        <taxon>Bacteria</taxon>
        <taxon>Pseudomonadati</taxon>
        <taxon>Acidobacteriota</taxon>
        <taxon>Terriglobia</taxon>
        <taxon>Terriglobales</taxon>
        <taxon>Acidobacteriaceae</taxon>
        <taxon>Acidicapsa</taxon>
    </lineage>
</organism>
<evidence type="ECO:0000259" key="4">
    <source>
        <dbReference type="Pfam" id="PF02563"/>
    </source>
</evidence>
<feature type="chain" id="PRO_5047421973" evidence="3">
    <location>
        <begin position="23"/>
        <end position="351"/>
    </location>
</feature>
<reference evidence="6" key="1">
    <citation type="journal article" date="2019" name="Int. J. Syst. Evol. Microbiol.">
        <title>The Global Catalogue of Microorganisms (GCM) 10K type strain sequencing project: providing services to taxonomists for standard genome sequencing and annotation.</title>
        <authorList>
            <consortium name="The Broad Institute Genomics Platform"/>
            <consortium name="The Broad Institute Genome Sequencing Center for Infectious Disease"/>
            <person name="Wu L."/>
            <person name="Ma J."/>
        </authorList>
    </citation>
    <scope>NUCLEOTIDE SEQUENCE [LARGE SCALE GENOMIC DNA]</scope>
    <source>
        <strain evidence="6">JCM 4087</strain>
    </source>
</reference>
<gene>
    <name evidence="5" type="ORF">ACFPT7_06360</name>
</gene>
<dbReference type="RefSeq" id="WP_263337727.1">
    <property type="nucleotide sequence ID" value="NZ_JAGSYH010000004.1"/>
</dbReference>